<organism evidence="1">
    <name type="scientific">Leptospira interrogans serovar Hardjo str. Norma</name>
    <dbReference type="NCBI Taxonomy" id="1279460"/>
    <lineage>
        <taxon>Bacteria</taxon>
        <taxon>Pseudomonadati</taxon>
        <taxon>Spirochaetota</taxon>
        <taxon>Spirochaetia</taxon>
        <taxon>Leptospirales</taxon>
        <taxon>Leptospiraceae</taxon>
        <taxon>Leptospira</taxon>
    </lineage>
</organism>
<dbReference type="EMBL" id="CP012603">
    <property type="protein sequence ID" value="ALE37398.1"/>
    <property type="molecule type" value="Genomic_DNA"/>
</dbReference>
<accession>A0A0M5L6V5</accession>
<dbReference type="Proteomes" id="UP000056502">
    <property type="component" value="Chromosome I"/>
</dbReference>
<reference evidence="1 2" key="1">
    <citation type="journal article" date="2015" name="Genome Announc.">
        <title>Whole-Genome Sequence of Leptospira interrogans Serovar Hardjo Subtype Hardjoprajitno Strain Norma, Isolated from Cattle in a Leptospirosis Outbreak in Brazil.</title>
        <authorList>
            <person name="Cosate M.R."/>
            <person name="Soares S.C."/>
            <person name="Mendes T.A."/>
            <person name="Raittz R.T."/>
            <person name="Moreira E.C."/>
            <person name="Leite R."/>
            <person name="Fernandes G.R."/>
            <person name="Haddad J.P."/>
            <person name="Ortega J.M."/>
        </authorList>
    </citation>
    <scope>NUCLEOTIDE SEQUENCE [LARGE SCALE GENOMIC DNA]</scope>
    <source>
        <strain evidence="1 2">Norma</strain>
    </source>
</reference>
<dbReference type="AntiFam" id="ANF00053">
    <property type="entry name" value="Translation of DNA repeat"/>
</dbReference>
<dbReference type="PATRIC" id="fig|1279460.3.peg.167"/>
<gene>
    <name evidence="1" type="ORF">G436_0167</name>
</gene>
<proteinExistence type="predicted"/>
<evidence type="ECO:0000313" key="2">
    <source>
        <dbReference type="Proteomes" id="UP000056502"/>
    </source>
</evidence>
<dbReference type="AlphaFoldDB" id="A0A0M5L6V5"/>
<protein>
    <submittedName>
        <fullName evidence="1">Uncharacterized protein</fullName>
    </submittedName>
</protein>
<name>A0A0M5L6V5_LEPIR</name>
<evidence type="ECO:0000313" key="1">
    <source>
        <dbReference type="EMBL" id="ALE37398.1"/>
    </source>
</evidence>
<sequence>MKNSIVEIHKTDSIIHFKATKTDGELIFNNSNILFYKNP</sequence>